<dbReference type="InterPro" id="IPR017802">
    <property type="entry name" value="VWFA-rel_acidobac-type"/>
</dbReference>
<feature type="region of interest" description="Disordered" evidence="1">
    <location>
        <begin position="197"/>
        <end position="218"/>
    </location>
</feature>
<protein>
    <submittedName>
        <fullName evidence="2">VWA domain-containing protein</fullName>
    </submittedName>
</protein>
<dbReference type="Proteomes" id="UP000567293">
    <property type="component" value="Unassembled WGS sequence"/>
</dbReference>
<dbReference type="NCBIfam" id="TIGR03436">
    <property type="entry name" value="acidobact_VWFA"/>
    <property type="match status" value="1"/>
</dbReference>
<dbReference type="EMBL" id="JACDQQ010001596">
    <property type="protein sequence ID" value="MBA0086604.1"/>
    <property type="molecule type" value="Genomic_DNA"/>
</dbReference>
<dbReference type="InterPro" id="IPR036465">
    <property type="entry name" value="vWFA_dom_sf"/>
</dbReference>
<dbReference type="AlphaFoldDB" id="A0A7V8NS96"/>
<dbReference type="SUPFAM" id="SSF53300">
    <property type="entry name" value="vWA-like"/>
    <property type="match status" value="1"/>
</dbReference>
<feature type="non-terminal residue" evidence="2">
    <location>
        <position position="425"/>
    </location>
</feature>
<accession>A0A7V8NS96</accession>
<sequence length="425" mass="45864">MTIERINKNLAAFLMAGLLFETAPSLTAQQAPQMPAAPSRISVTTELVLVNVVARDKKGNLIRDLKKEDFTLLEDGKKQEISTFDFENVDAPLSAGPAEATVSGSAPEGNLLRAPQKGPALLDARDRRLMLFFFDFSAMDPEQIDRAVDAAKSFVSTKMQPADLVALVSLATNLHVDLDFTDNREKLLSALSSYTSGQGQGFDNGSTGSAEGTAETGGSFTADDTDYNTFSADRKLLALASIMQALGKLSQKKSLIYFSNGISQSGMDNQTALRTATAAAVKANVSIYSMDLRGLQAFPPGGEAQSASLHGQSAYSGQSVLNDLNNNAASQETLATLSSDTGGKSFFDSNDFSGVFSQVQKDTSAYYVLGFVSNNSAKDGRYRHLKVQVNRPDLKLDYRSGYYADRDFEHLNKADREQQLDDELA</sequence>
<proteinExistence type="predicted"/>
<feature type="compositionally biased region" description="Low complexity" evidence="1">
    <location>
        <begin position="205"/>
        <end position="218"/>
    </location>
</feature>
<reference evidence="2" key="1">
    <citation type="submission" date="2020-06" db="EMBL/GenBank/DDBJ databases">
        <title>Legume-microbial interactions unlock mineral nutrients during tropical forest succession.</title>
        <authorList>
            <person name="Epihov D.Z."/>
        </authorList>
    </citation>
    <scope>NUCLEOTIDE SEQUENCE [LARGE SCALE GENOMIC DNA]</scope>
    <source>
        <strain evidence="2">Pan2503</strain>
    </source>
</reference>
<dbReference type="Gene3D" id="3.40.50.410">
    <property type="entry name" value="von Willebrand factor, type A domain"/>
    <property type="match status" value="1"/>
</dbReference>
<keyword evidence="3" id="KW-1185">Reference proteome</keyword>
<evidence type="ECO:0000313" key="2">
    <source>
        <dbReference type="EMBL" id="MBA0086604.1"/>
    </source>
</evidence>
<name>A0A7V8NS96_9BACT</name>
<evidence type="ECO:0000256" key="1">
    <source>
        <dbReference type="SAM" id="MobiDB-lite"/>
    </source>
</evidence>
<evidence type="ECO:0000313" key="3">
    <source>
        <dbReference type="Proteomes" id="UP000567293"/>
    </source>
</evidence>
<organism evidence="2 3">
    <name type="scientific">Candidatus Acidiferrum panamense</name>
    <dbReference type="NCBI Taxonomy" id="2741543"/>
    <lineage>
        <taxon>Bacteria</taxon>
        <taxon>Pseudomonadati</taxon>
        <taxon>Acidobacteriota</taxon>
        <taxon>Terriglobia</taxon>
        <taxon>Candidatus Acidiferrales</taxon>
        <taxon>Candidatus Acidiferrum</taxon>
    </lineage>
</organism>
<gene>
    <name evidence="2" type="ORF">HRJ53_16610</name>
</gene>
<comment type="caution">
    <text evidence="2">The sequence shown here is derived from an EMBL/GenBank/DDBJ whole genome shotgun (WGS) entry which is preliminary data.</text>
</comment>